<keyword evidence="1" id="KW-0732">Signal</keyword>
<accession>A0ABU3FAZ5</accession>
<protein>
    <recommendedName>
        <fullName evidence="4">Prealbumin-like fold domain-containing protein</fullName>
    </recommendedName>
</protein>
<feature type="signal peptide" evidence="1">
    <location>
        <begin position="1"/>
        <end position="26"/>
    </location>
</feature>
<dbReference type="InterPro" id="IPR013783">
    <property type="entry name" value="Ig-like_fold"/>
</dbReference>
<sequence length="226" mass="24315">MKHNIRLFSVLIISLAGLALGQTVYASDVMNSPSVTVVKRETASSSTVTQTTTPLAGAHYRLTRVLPINGKEIVPTDSATYLLPSNDLALSVELITDTDGRAIYGDTEALAEGYYLLAEQSGDGVEKPADPIVFKLPYTDATGKVTDDFTYEPKSGLVETDTDDPVKITSGNATPSQSGSSTIMQTSGEVWQVSLTKTLFSTTILLSSIIGGTVLVRKRWEEKKYE</sequence>
<dbReference type="EMBL" id="JARQAJ010000001">
    <property type="protein sequence ID" value="MDT2758870.1"/>
    <property type="molecule type" value="Genomic_DNA"/>
</dbReference>
<evidence type="ECO:0000313" key="3">
    <source>
        <dbReference type="Proteomes" id="UP001181046"/>
    </source>
</evidence>
<evidence type="ECO:0000313" key="2">
    <source>
        <dbReference type="EMBL" id="MDT2758870.1"/>
    </source>
</evidence>
<organism evidence="2 3">
    <name type="scientific">Enterococcus xiangfangensis</name>
    <dbReference type="NCBI Taxonomy" id="1296537"/>
    <lineage>
        <taxon>Bacteria</taxon>
        <taxon>Bacillati</taxon>
        <taxon>Bacillota</taxon>
        <taxon>Bacilli</taxon>
        <taxon>Lactobacillales</taxon>
        <taxon>Enterococcaceae</taxon>
        <taxon>Enterococcus</taxon>
    </lineage>
</organism>
<evidence type="ECO:0000256" key="1">
    <source>
        <dbReference type="SAM" id="SignalP"/>
    </source>
</evidence>
<evidence type="ECO:0008006" key="4">
    <source>
        <dbReference type="Google" id="ProtNLM"/>
    </source>
</evidence>
<keyword evidence="3" id="KW-1185">Reference proteome</keyword>
<name>A0ABU3FAZ5_9ENTE</name>
<comment type="caution">
    <text evidence="2">The sequence shown here is derived from an EMBL/GenBank/DDBJ whole genome shotgun (WGS) entry which is preliminary data.</text>
</comment>
<proteinExistence type="predicted"/>
<reference evidence="2" key="1">
    <citation type="submission" date="2023-03" db="EMBL/GenBank/DDBJ databases">
        <authorList>
            <person name="Shen W."/>
            <person name="Cai J."/>
        </authorList>
    </citation>
    <scope>NUCLEOTIDE SEQUENCE</scope>
    <source>
        <strain evidence="2">P66-3</strain>
    </source>
</reference>
<dbReference type="Gene3D" id="2.60.40.10">
    <property type="entry name" value="Immunoglobulins"/>
    <property type="match status" value="1"/>
</dbReference>
<dbReference type="RefSeq" id="WP_311829509.1">
    <property type="nucleotide sequence ID" value="NZ_JARQAJ010000001.1"/>
</dbReference>
<feature type="chain" id="PRO_5045174903" description="Prealbumin-like fold domain-containing protein" evidence="1">
    <location>
        <begin position="27"/>
        <end position="226"/>
    </location>
</feature>
<dbReference type="Proteomes" id="UP001181046">
    <property type="component" value="Unassembled WGS sequence"/>
</dbReference>
<gene>
    <name evidence="2" type="ORF">P7H27_03745</name>
</gene>